<sequence length="174" mass="18884">MGILSGNPKHEPLHYGEVFDIWSASTAAKGCISSYRLLKNHCGDKDLRKILDDVIDQAELEASELDTILIKNGIVPSPTFPDRPKANVEDIPAGARFTDQEIAPMVSVDIAAGLVACSQTIGKSVREDLAALFKKYHDAKAATGLKILRLSKEKGWLIPPPLVLNKPETVEVNA</sequence>
<gene>
    <name evidence="1" type="ORF">I8J29_05715</name>
</gene>
<evidence type="ECO:0000313" key="1">
    <source>
        <dbReference type="EMBL" id="MBO7743684.1"/>
    </source>
</evidence>
<accession>A0ABS3W5W3</accession>
<protein>
    <submittedName>
        <fullName evidence="1">DUF3231 family protein</fullName>
    </submittedName>
</protein>
<reference evidence="1 2" key="1">
    <citation type="submission" date="2021-03" db="EMBL/GenBank/DDBJ databases">
        <title>Paenibacillus artemisicola MWE-103 whole genome sequence.</title>
        <authorList>
            <person name="Ham Y.J."/>
        </authorList>
    </citation>
    <scope>NUCLEOTIDE SEQUENCE [LARGE SCALE GENOMIC DNA]</scope>
    <source>
        <strain evidence="1 2">MWE-103</strain>
    </source>
</reference>
<dbReference type="InterPro" id="IPR021617">
    <property type="entry name" value="DUF3231"/>
</dbReference>
<dbReference type="Pfam" id="PF11553">
    <property type="entry name" value="DUF3231"/>
    <property type="match status" value="1"/>
</dbReference>
<dbReference type="Gene3D" id="1.20.1260.10">
    <property type="match status" value="1"/>
</dbReference>
<dbReference type="Proteomes" id="UP000670947">
    <property type="component" value="Unassembled WGS sequence"/>
</dbReference>
<name>A0ABS3W5W3_9BACL</name>
<proteinExistence type="predicted"/>
<dbReference type="InterPro" id="IPR012347">
    <property type="entry name" value="Ferritin-like"/>
</dbReference>
<dbReference type="EMBL" id="JAGGDJ010000002">
    <property type="protein sequence ID" value="MBO7743684.1"/>
    <property type="molecule type" value="Genomic_DNA"/>
</dbReference>
<organism evidence="1 2">
    <name type="scientific">Paenibacillus artemisiicola</name>
    <dbReference type="NCBI Taxonomy" id="1172618"/>
    <lineage>
        <taxon>Bacteria</taxon>
        <taxon>Bacillati</taxon>
        <taxon>Bacillota</taxon>
        <taxon>Bacilli</taxon>
        <taxon>Bacillales</taxon>
        <taxon>Paenibacillaceae</taxon>
        <taxon>Paenibacillus</taxon>
    </lineage>
</organism>
<comment type="caution">
    <text evidence="1">The sequence shown here is derived from an EMBL/GenBank/DDBJ whole genome shotgun (WGS) entry which is preliminary data.</text>
</comment>
<evidence type="ECO:0000313" key="2">
    <source>
        <dbReference type="Proteomes" id="UP000670947"/>
    </source>
</evidence>
<dbReference type="RefSeq" id="WP_208846687.1">
    <property type="nucleotide sequence ID" value="NZ_JAGGDJ010000002.1"/>
</dbReference>
<keyword evidence="2" id="KW-1185">Reference proteome</keyword>